<feature type="region of interest" description="Disordered" evidence="2">
    <location>
        <begin position="1"/>
        <end position="127"/>
    </location>
</feature>
<dbReference type="PANTHER" id="PTHR43102">
    <property type="entry name" value="SLR1143 PROTEIN"/>
    <property type="match status" value="1"/>
</dbReference>
<feature type="compositionally biased region" description="Low complexity" evidence="2">
    <location>
        <begin position="86"/>
        <end position="99"/>
    </location>
</feature>
<keyword evidence="1" id="KW-0675">Receptor</keyword>
<dbReference type="Gene3D" id="3.30.450.40">
    <property type="match status" value="1"/>
</dbReference>
<evidence type="ECO:0000313" key="4">
    <source>
        <dbReference type="EMBL" id="EIE26091.1"/>
    </source>
</evidence>
<evidence type="ECO:0000259" key="3">
    <source>
        <dbReference type="Pfam" id="PF01590"/>
    </source>
</evidence>
<feature type="domain" description="GAF" evidence="3">
    <location>
        <begin position="331"/>
        <end position="459"/>
    </location>
</feature>
<dbReference type="KEGG" id="csl:COCSUDRAFT_61086"/>
<dbReference type="PANTHER" id="PTHR43102:SF2">
    <property type="entry name" value="GAF DOMAIN-CONTAINING PROTEIN"/>
    <property type="match status" value="1"/>
</dbReference>
<comment type="caution">
    <text evidence="4">The sequence shown here is derived from an EMBL/GenBank/DDBJ whole genome shotgun (WGS) entry which is preliminary data.</text>
</comment>
<accession>I0Z622</accession>
<reference evidence="4 5" key="1">
    <citation type="journal article" date="2012" name="Genome Biol.">
        <title>The genome of the polar eukaryotic microalga coccomyxa subellipsoidea reveals traits of cold adaptation.</title>
        <authorList>
            <person name="Blanc G."/>
            <person name="Agarkova I."/>
            <person name="Grimwood J."/>
            <person name="Kuo A."/>
            <person name="Brueggeman A."/>
            <person name="Dunigan D."/>
            <person name="Gurnon J."/>
            <person name="Ladunga I."/>
            <person name="Lindquist E."/>
            <person name="Lucas S."/>
            <person name="Pangilinan J."/>
            <person name="Proschold T."/>
            <person name="Salamov A."/>
            <person name="Schmutz J."/>
            <person name="Weeks D."/>
            <person name="Yamada T."/>
            <person name="Claverie J.M."/>
            <person name="Grigoriev I."/>
            <person name="Van Etten J."/>
            <person name="Lomsadze A."/>
            <person name="Borodovsky M."/>
        </authorList>
    </citation>
    <scope>NUCLEOTIDE SEQUENCE [LARGE SCALE GENOMIC DNA]</scope>
    <source>
        <strain evidence="4 5">C-169</strain>
    </source>
</reference>
<dbReference type="GeneID" id="17044095"/>
<dbReference type="Proteomes" id="UP000007264">
    <property type="component" value="Unassembled WGS sequence"/>
</dbReference>
<evidence type="ECO:0000256" key="1">
    <source>
        <dbReference type="ARBA" id="ARBA00023170"/>
    </source>
</evidence>
<sequence>MTTPGGTDIWFPEPEPVTSSQSPAAQGSGSAISVSQTSLSPPDVPTEKTSNESSSTSDPYMHLVDAICDKGSDYSYEASEEDEDSSSGGEQGDAASSASPILQQPLVAVIHPSETEVASQGKYSRTGMDRMDSALARQDPERRSGFSAWRAARRKRKEAAAAAAAAPDVPGTSMEGSPEPKLLYTAPASPITSPFDAASQAASPLARGWQPLNSRLDSALDYMNRSTDLRISRSDLQLGILPTIASPGRSANDADELESGAGSNRSPPSIQRVVGSETASGTAVLRTPGPSPERWPFKLPVRINASFSSAPRESFDLAFSTPPSGNPNPMAVLATLCQSAQSLVQMPFVGILLLEDDKMTSLLQFSYGSGALKAPLDAGFIGSLLEPSTVDILVVEDTLQHPRLKSNAAVLEPPGLRSYAAVPLITSSQLRLGSLYIADVQPQQLDTDAVLALKNFAKAAIKRLEKMGVAAQVLERRRDLLRTLAPQQEAQLVVDTATVNWQVLQANAAAKESIGLVEEGGLLGGLWDLFADAPQTEEEGQSASVPTGLGQKIICGKEFALRVRQLAASSAANFTLHFRPAPATAEDGSEGRSIEPIYFVDIRRGWQALQTAGPTTPDGPPKRGARQYCGVTCLIS</sequence>
<feature type="compositionally biased region" description="Low complexity" evidence="2">
    <location>
        <begin position="19"/>
        <end position="33"/>
    </location>
</feature>
<dbReference type="SUPFAM" id="SSF55781">
    <property type="entry name" value="GAF domain-like"/>
    <property type="match status" value="1"/>
</dbReference>
<gene>
    <name evidence="4" type="ORF">COCSUDRAFT_61086</name>
</gene>
<dbReference type="InterPro" id="IPR003018">
    <property type="entry name" value="GAF"/>
</dbReference>
<name>I0Z622_COCSC</name>
<feature type="region of interest" description="Disordered" evidence="2">
    <location>
        <begin position="158"/>
        <end position="181"/>
    </location>
</feature>
<keyword evidence="5" id="KW-1185">Reference proteome</keyword>
<dbReference type="Pfam" id="PF01590">
    <property type="entry name" value="GAF"/>
    <property type="match status" value="1"/>
</dbReference>
<dbReference type="InterPro" id="IPR029016">
    <property type="entry name" value="GAF-like_dom_sf"/>
</dbReference>
<organism evidence="4 5">
    <name type="scientific">Coccomyxa subellipsoidea (strain C-169)</name>
    <name type="common">Green microalga</name>
    <dbReference type="NCBI Taxonomy" id="574566"/>
    <lineage>
        <taxon>Eukaryota</taxon>
        <taxon>Viridiplantae</taxon>
        <taxon>Chlorophyta</taxon>
        <taxon>core chlorophytes</taxon>
        <taxon>Trebouxiophyceae</taxon>
        <taxon>Trebouxiophyceae incertae sedis</taxon>
        <taxon>Coccomyxaceae</taxon>
        <taxon>Coccomyxa</taxon>
        <taxon>Coccomyxa subellipsoidea</taxon>
    </lineage>
</organism>
<dbReference type="OrthoDB" id="303614at2759"/>
<evidence type="ECO:0000256" key="2">
    <source>
        <dbReference type="SAM" id="MobiDB-lite"/>
    </source>
</evidence>
<dbReference type="EMBL" id="AGSI01000003">
    <property type="protein sequence ID" value="EIE26091.1"/>
    <property type="molecule type" value="Genomic_DNA"/>
</dbReference>
<dbReference type="AlphaFoldDB" id="I0Z622"/>
<dbReference type="RefSeq" id="XP_005650635.1">
    <property type="nucleotide sequence ID" value="XM_005650578.1"/>
</dbReference>
<protein>
    <recommendedName>
        <fullName evidence="3">GAF domain-containing protein</fullName>
    </recommendedName>
</protein>
<feature type="region of interest" description="Disordered" evidence="2">
    <location>
        <begin position="243"/>
        <end position="291"/>
    </location>
</feature>
<evidence type="ECO:0000313" key="5">
    <source>
        <dbReference type="Proteomes" id="UP000007264"/>
    </source>
</evidence>
<proteinExistence type="predicted"/>